<evidence type="ECO:0000313" key="1">
    <source>
        <dbReference type="EMBL" id="AST57278.1"/>
    </source>
</evidence>
<reference evidence="1 2" key="1">
    <citation type="submission" date="2016-08" db="EMBL/GenBank/DDBJ databases">
        <title>A novel genetic cassette of butanologenic Thermoanaerobacterium thermosaccharolyticum that directly convert cellulose to butanol.</title>
        <authorList>
            <person name="Li T."/>
            <person name="He J."/>
        </authorList>
    </citation>
    <scope>NUCLEOTIDE SEQUENCE [LARGE SCALE GENOMIC DNA]</scope>
    <source>
        <strain evidence="1 2">TG57</strain>
    </source>
</reference>
<evidence type="ECO:0000313" key="2">
    <source>
        <dbReference type="Proteomes" id="UP000214975"/>
    </source>
</evidence>
<name>A0A223HXS7_THETR</name>
<dbReference type="Proteomes" id="UP000214975">
    <property type="component" value="Chromosome"/>
</dbReference>
<accession>A0A223HXS7</accession>
<dbReference type="AlphaFoldDB" id="A0A223HXS7"/>
<gene>
    <name evidence="1" type="ORF">Thert_01188</name>
</gene>
<protein>
    <submittedName>
        <fullName evidence="1">Uncharacterized protein</fullName>
    </submittedName>
</protein>
<proteinExistence type="predicted"/>
<dbReference type="EMBL" id="CP016893">
    <property type="protein sequence ID" value="AST57278.1"/>
    <property type="molecule type" value="Genomic_DNA"/>
</dbReference>
<organism evidence="1 2">
    <name type="scientific">Thermoanaerobacterium thermosaccharolyticum</name>
    <name type="common">Clostridium thermosaccharolyticum</name>
    <dbReference type="NCBI Taxonomy" id="1517"/>
    <lineage>
        <taxon>Bacteria</taxon>
        <taxon>Bacillati</taxon>
        <taxon>Bacillota</taxon>
        <taxon>Clostridia</taxon>
        <taxon>Thermoanaerobacterales</taxon>
        <taxon>Thermoanaerobacteraceae</taxon>
        <taxon>Thermoanaerobacterium</taxon>
    </lineage>
</organism>
<sequence length="40" mass="4585">MDLGIFICKMYLFKDNIPFLLIIIINSGIIELQDIVNKGD</sequence>